<name>A0A1G9LI17_9BACT</name>
<accession>A0A1G9LI17</accession>
<dbReference type="InterPro" id="IPR003838">
    <property type="entry name" value="ABC3_permease_C"/>
</dbReference>
<dbReference type="PANTHER" id="PTHR30572:SF18">
    <property type="entry name" value="ABC-TYPE MACROLIDE FAMILY EXPORT SYSTEM PERMEASE COMPONENT 2"/>
    <property type="match status" value="1"/>
</dbReference>
<evidence type="ECO:0000256" key="5">
    <source>
        <dbReference type="ARBA" id="ARBA00023136"/>
    </source>
</evidence>
<feature type="domain" description="ABC3 transporter permease C-terminal" evidence="6">
    <location>
        <begin position="290"/>
        <end position="410"/>
    </location>
</feature>
<dbReference type="PANTHER" id="PTHR30572">
    <property type="entry name" value="MEMBRANE COMPONENT OF TRANSPORTER-RELATED"/>
    <property type="match status" value="1"/>
</dbReference>
<organism evidence="8 9">
    <name type="scientific">Siphonobacter aquaeclarae</name>
    <dbReference type="NCBI Taxonomy" id="563176"/>
    <lineage>
        <taxon>Bacteria</taxon>
        <taxon>Pseudomonadati</taxon>
        <taxon>Bacteroidota</taxon>
        <taxon>Cytophagia</taxon>
        <taxon>Cytophagales</taxon>
        <taxon>Cytophagaceae</taxon>
        <taxon>Siphonobacter</taxon>
    </lineage>
</organism>
<dbReference type="OrthoDB" id="5933722at2"/>
<dbReference type="GO" id="GO:0022857">
    <property type="term" value="F:transmembrane transporter activity"/>
    <property type="evidence" value="ECO:0007669"/>
    <property type="project" value="TreeGrafter"/>
</dbReference>
<evidence type="ECO:0000259" key="6">
    <source>
        <dbReference type="Pfam" id="PF02687"/>
    </source>
</evidence>
<dbReference type="InterPro" id="IPR050250">
    <property type="entry name" value="Macrolide_Exporter_MacB"/>
</dbReference>
<dbReference type="Pfam" id="PF02687">
    <property type="entry name" value="FtsX"/>
    <property type="match status" value="2"/>
</dbReference>
<evidence type="ECO:0000256" key="4">
    <source>
        <dbReference type="ARBA" id="ARBA00022989"/>
    </source>
</evidence>
<protein>
    <submittedName>
        <fullName evidence="8">Duplicated orphan permease</fullName>
    </submittedName>
</protein>
<dbReference type="RefSeq" id="WP_093199539.1">
    <property type="nucleotide sequence ID" value="NZ_FNGS01000002.1"/>
</dbReference>
<dbReference type="STRING" id="563176.SAMN04488090_1414"/>
<keyword evidence="3" id="KW-0812">Transmembrane</keyword>
<dbReference type="EMBL" id="FNGS01000002">
    <property type="protein sequence ID" value="SDL61165.1"/>
    <property type="molecule type" value="Genomic_DNA"/>
</dbReference>
<keyword evidence="9" id="KW-1185">Reference proteome</keyword>
<evidence type="ECO:0000313" key="8">
    <source>
        <dbReference type="EMBL" id="SDL61165.1"/>
    </source>
</evidence>
<reference evidence="8 9" key="1">
    <citation type="submission" date="2016-10" db="EMBL/GenBank/DDBJ databases">
        <authorList>
            <person name="de Groot N.N."/>
        </authorList>
    </citation>
    <scope>NUCLEOTIDE SEQUENCE [LARGE SCALE GENOMIC DNA]</scope>
    <source>
        <strain evidence="8 9">DSM 21668</strain>
    </source>
</reference>
<evidence type="ECO:0000256" key="2">
    <source>
        <dbReference type="ARBA" id="ARBA00022475"/>
    </source>
</evidence>
<dbReference type="InterPro" id="IPR025857">
    <property type="entry name" value="MacB_PCD"/>
</dbReference>
<sequence length="799" mass="88573">MLKNYILVAWRTLLRYKGYTLLNTLGLTLGLTCCLLIFQVVNFHTSFEKHHSKAGRVVEVVTETNTENGIRRSPGVPAPIGKALRSDYAFLEKVSMIMGVGNRLLTVPDQKGRAIRKFKEENAICFTEPDYFDILDYQWVHGSARSLAQPNTVVLTQKMAEKYFGSDDPRGKFLKLDNAIDLKVTGVVADIPENTNRRNEVFISWASMPKEWDGITVDNWGWTNSTTNCLLLFRNTADIALMNKLMPAFRKKYVGELWKEGAYPLIPLLELHTNPDFGGGSNTMLYVLASIGVFLLLTACINFVNLATAQALRRSKEVGVRKVIGGTRSQLLGQFLAETALITVLSAALAVGLAEILLPAFNNLMKEQNGMNFTGTFRFFSDPSLWAFTLALIVAVTLFAGAYPGFILAGFQPVAALKGKITTQQVGGLSVRRSLVVIQFVITQVLLISTLVVTQQMGFYRSKDIGYDPSAVLIVPVPSPKDAPLQTLRNRFGQVPGVESVSFCFAPPTSGMNATSTFRFGSRPENENWGVNVKPADHQYISTYGLKLVAGRNLSESDTTNGYVVNETFVKKIGQKVPDIVGQNLEVWGTAAPIVGVVRDFNNQSLRQEINPLAIFSNREFERTANIRVNTADLPKTIAGIEKIWNETFPEHLFEQSFLDERIARLYKQESLMLQAIRLFSFIAIFIGCLGLYGLVSFMAAQKTKEIGVRKVLGASVTQILGLFGMEFGKLIFFAFVVAAPLAWWGMSKWLEEYTYRISIGWTVFAMAIGVTVLIAGMTVGWQSFRAATTNPTNSLKSE</sequence>
<evidence type="ECO:0000256" key="3">
    <source>
        <dbReference type="ARBA" id="ARBA00022692"/>
    </source>
</evidence>
<evidence type="ECO:0000313" key="9">
    <source>
        <dbReference type="Proteomes" id="UP000198901"/>
    </source>
</evidence>
<proteinExistence type="predicted"/>
<evidence type="ECO:0000259" key="7">
    <source>
        <dbReference type="Pfam" id="PF12704"/>
    </source>
</evidence>
<feature type="domain" description="MacB-like periplasmic core" evidence="7">
    <location>
        <begin position="20"/>
        <end position="216"/>
    </location>
</feature>
<keyword evidence="4" id="KW-1133">Transmembrane helix</keyword>
<dbReference type="AlphaFoldDB" id="A0A1G9LI17"/>
<comment type="subcellular location">
    <subcellularLocation>
        <location evidence="1">Cell membrane</location>
        <topology evidence="1">Multi-pass membrane protein</topology>
    </subcellularLocation>
</comment>
<keyword evidence="2" id="KW-1003">Cell membrane</keyword>
<dbReference type="Proteomes" id="UP000198901">
    <property type="component" value="Unassembled WGS sequence"/>
</dbReference>
<dbReference type="GO" id="GO:0005886">
    <property type="term" value="C:plasma membrane"/>
    <property type="evidence" value="ECO:0007669"/>
    <property type="project" value="UniProtKB-SubCell"/>
</dbReference>
<evidence type="ECO:0000256" key="1">
    <source>
        <dbReference type="ARBA" id="ARBA00004651"/>
    </source>
</evidence>
<gene>
    <name evidence="8" type="ORF">SAMN04488090_1414</name>
</gene>
<keyword evidence="5" id="KW-0472">Membrane</keyword>
<dbReference type="Pfam" id="PF12704">
    <property type="entry name" value="MacB_PCD"/>
    <property type="match status" value="2"/>
</dbReference>
<feature type="domain" description="ABC3 transporter permease C-terminal" evidence="6">
    <location>
        <begin position="679"/>
        <end position="792"/>
    </location>
</feature>
<feature type="domain" description="MacB-like periplasmic core" evidence="7">
    <location>
        <begin position="447"/>
        <end position="625"/>
    </location>
</feature>